<proteinExistence type="predicted"/>
<accession>A0A517QTM6</accession>
<reference evidence="2 3" key="1">
    <citation type="submission" date="2019-02" db="EMBL/GenBank/DDBJ databases">
        <title>Deep-cultivation of Planctomycetes and their phenomic and genomic characterization uncovers novel biology.</title>
        <authorList>
            <person name="Wiegand S."/>
            <person name="Jogler M."/>
            <person name="Boedeker C."/>
            <person name="Pinto D."/>
            <person name="Vollmers J."/>
            <person name="Rivas-Marin E."/>
            <person name="Kohn T."/>
            <person name="Peeters S.H."/>
            <person name="Heuer A."/>
            <person name="Rast P."/>
            <person name="Oberbeckmann S."/>
            <person name="Bunk B."/>
            <person name="Jeske O."/>
            <person name="Meyerdierks A."/>
            <person name="Storesund J.E."/>
            <person name="Kallscheuer N."/>
            <person name="Luecker S."/>
            <person name="Lage O.M."/>
            <person name="Pohl T."/>
            <person name="Merkel B.J."/>
            <person name="Hornburger P."/>
            <person name="Mueller R.-W."/>
            <person name="Bruemmer F."/>
            <person name="Labrenz M."/>
            <person name="Spormann A.M."/>
            <person name="Op den Camp H."/>
            <person name="Overmann J."/>
            <person name="Amann R."/>
            <person name="Jetten M.S.M."/>
            <person name="Mascher T."/>
            <person name="Medema M.H."/>
            <person name="Devos D.P."/>
            <person name="Kaster A.-K."/>
            <person name="Ovreas L."/>
            <person name="Rohde M."/>
            <person name="Galperin M.Y."/>
            <person name="Jogler C."/>
        </authorList>
    </citation>
    <scope>NUCLEOTIDE SEQUENCE [LARGE SCALE GENOMIC DNA]</scope>
    <source>
        <strain evidence="2 3">Mal48</strain>
    </source>
</reference>
<dbReference type="InterPro" id="IPR029032">
    <property type="entry name" value="AhpD-like"/>
</dbReference>
<dbReference type="RefSeq" id="WP_197441851.1">
    <property type="nucleotide sequence ID" value="NZ_CP036267.1"/>
</dbReference>
<dbReference type="PANTHER" id="PTHR33930">
    <property type="entry name" value="ALKYL HYDROPEROXIDE REDUCTASE AHPD"/>
    <property type="match status" value="1"/>
</dbReference>
<dbReference type="EC" id="1.11.1.15" evidence="2"/>
<keyword evidence="3" id="KW-1185">Reference proteome</keyword>
<dbReference type="PANTHER" id="PTHR33930:SF2">
    <property type="entry name" value="BLR3452 PROTEIN"/>
    <property type="match status" value="1"/>
</dbReference>
<dbReference type="AlphaFoldDB" id="A0A517QTM6"/>
<dbReference type="Pfam" id="PF02627">
    <property type="entry name" value="CMD"/>
    <property type="match status" value="1"/>
</dbReference>
<dbReference type="NCBIfam" id="TIGR00778">
    <property type="entry name" value="ahpD_dom"/>
    <property type="match status" value="1"/>
</dbReference>
<dbReference type="Gene3D" id="1.20.1290.10">
    <property type="entry name" value="AhpD-like"/>
    <property type="match status" value="1"/>
</dbReference>
<dbReference type="GO" id="GO:0051920">
    <property type="term" value="F:peroxiredoxin activity"/>
    <property type="evidence" value="ECO:0007669"/>
    <property type="project" value="InterPro"/>
</dbReference>
<gene>
    <name evidence="2" type="primary">ahpD</name>
    <name evidence="2" type="ORF">Mal48_42250</name>
</gene>
<organism evidence="2 3">
    <name type="scientific">Thalassoglobus polymorphus</name>
    <dbReference type="NCBI Taxonomy" id="2527994"/>
    <lineage>
        <taxon>Bacteria</taxon>
        <taxon>Pseudomonadati</taxon>
        <taxon>Planctomycetota</taxon>
        <taxon>Planctomycetia</taxon>
        <taxon>Planctomycetales</taxon>
        <taxon>Planctomycetaceae</taxon>
        <taxon>Thalassoglobus</taxon>
    </lineage>
</organism>
<dbReference type="InterPro" id="IPR003779">
    <property type="entry name" value="CMD-like"/>
</dbReference>
<dbReference type="KEGG" id="tpol:Mal48_42250"/>
<evidence type="ECO:0000313" key="3">
    <source>
        <dbReference type="Proteomes" id="UP000315724"/>
    </source>
</evidence>
<keyword evidence="2" id="KW-0560">Oxidoreductase</keyword>
<name>A0A517QTM6_9PLAN</name>
<dbReference type="EMBL" id="CP036267">
    <property type="protein sequence ID" value="QDT34952.1"/>
    <property type="molecule type" value="Genomic_DNA"/>
</dbReference>
<evidence type="ECO:0000259" key="1">
    <source>
        <dbReference type="Pfam" id="PF02627"/>
    </source>
</evidence>
<protein>
    <submittedName>
        <fullName evidence="2">Alkyl hydroperoxide reductase AhpD</fullName>
        <ecNumber evidence="2">1.11.1.15</ecNumber>
    </submittedName>
</protein>
<dbReference type="Proteomes" id="UP000315724">
    <property type="component" value="Chromosome"/>
</dbReference>
<feature type="domain" description="Carboxymuconolactone decarboxylase-like" evidence="1">
    <location>
        <begin position="137"/>
        <end position="206"/>
    </location>
</feature>
<dbReference type="InterPro" id="IPR004675">
    <property type="entry name" value="AhpD_core"/>
</dbReference>
<evidence type="ECO:0000313" key="2">
    <source>
        <dbReference type="EMBL" id="QDT34952.1"/>
    </source>
</evidence>
<keyword evidence="2" id="KW-0575">Peroxidase</keyword>
<sequence>MPRFEPVEVASAPENIAKLYGRIQEMLGEEQIPAPFLVYGNVEAFLKDFYMNFKKFVYSDGHTDSKTRAAIGLAVAAHAKSDPWIHFFHQRCLSLGFSEQQVLEILAIAATNYMYNTFFKFRDLSGSDLFEGMGVGLRAHTFTGTSLDDSLIELINIAISDLNACKPCTSGHVEKASKLGLTKEQMLETIQCAATIYAGAQFLNAAS</sequence>
<dbReference type="SUPFAM" id="SSF69118">
    <property type="entry name" value="AhpD-like"/>
    <property type="match status" value="2"/>
</dbReference>